<feature type="transmembrane region" description="Helical" evidence="6">
    <location>
        <begin position="401"/>
        <end position="427"/>
    </location>
</feature>
<dbReference type="InterPro" id="IPR011701">
    <property type="entry name" value="MFS"/>
</dbReference>
<organism evidence="8 9">
    <name type="scientific">Physocladia obscura</name>
    <dbReference type="NCBI Taxonomy" id="109957"/>
    <lineage>
        <taxon>Eukaryota</taxon>
        <taxon>Fungi</taxon>
        <taxon>Fungi incertae sedis</taxon>
        <taxon>Chytridiomycota</taxon>
        <taxon>Chytridiomycota incertae sedis</taxon>
        <taxon>Chytridiomycetes</taxon>
        <taxon>Chytridiales</taxon>
        <taxon>Chytriomycetaceae</taxon>
        <taxon>Physocladia</taxon>
    </lineage>
</organism>
<dbReference type="GO" id="GO:0022857">
    <property type="term" value="F:transmembrane transporter activity"/>
    <property type="evidence" value="ECO:0007669"/>
    <property type="project" value="InterPro"/>
</dbReference>
<dbReference type="Gene3D" id="1.20.1250.20">
    <property type="entry name" value="MFS general substrate transporter like domains"/>
    <property type="match status" value="2"/>
</dbReference>
<feature type="transmembrane region" description="Helical" evidence="6">
    <location>
        <begin position="84"/>
        <end position="105"/>
    </location>
</feature>
<evidence type="ECO:0000256" key="1">
    <source>
        <dbReference type="ARBA" id="ARBA00004141"/>
    </source>
</evidence>
<evidence type="ECO:0000256" key="3">
    <source>
        <dbReference type="ARBA" id="ARBA00022692"/>
    </source>
</evidence>
<dbReference type="PANTHER" id="PTHR23506">
    <property type="entry name" value="GH10249P"/>
    <property type="match status" value="1"/>
</dbReference>
<dbReference type="Pfam" id="PF07690">
    <property type="entry name" value="MFS_1"/>
    <property type="match status" value="1"/>
</dbReference>
<feature type="domain" description="Major facilitator superfamily (MFS) profile" evidence="7">
    <location>
        <begin position="14"/>
        <end position="458"/>
    </location>
</feature>
<dbReference type="PROSITE" id="PS50850">
    <property type="entry name" value="MFS"/>
    <property type="match status" value="1"/>
</dbReference>
<proteinExistence type="predicted"/>
<dbReference type="GO" id="GO:0016020">
    <property type="term" value="C:membrane"/>
    <property type="evidence" value="ECO:0007669"/>
    <property type="project" value="UniProtKB-SubCell"/>
</dbReference>
<keyword evidence="3 6" id="KW-0812">Transmembrane</keyword>
<feature type="transmembrane region" description="Helical" evidence="6">
    <location>
        <begin position="141"/>
        <end position="160"/>
    </location>
</feature>
<dbReference type="Proteomes" id="UP001211907">
    <property type="component" value="Unassembled WGS sequence"/>
</dbReference>
<evidence type="ECO:0000313" key="9">
    <source>
        <dbReference type="Proteomes" id="UP001211907"/>
    </source>
</evidence>
<gene>
    <name evidence="8" type="ORF">HK100_000506</name>
</gene>
<dbReference type="EMBL" id="JADGJH010001100">
    <property type="protein sequence ID" value="KAJ3118997.1"/>
    <property type="molecule type" value="Genomic_DNA"/>
</dbReference>
<evidence type="ECO:0000256" key="4">
    <source>
        <dbReference type="ARBA" id="ARBA00022989"/>
    </source>
</evidence>
<name>A0AAD5XFJ9_9FUNG</name>
<feature type="transmembrane region" description="Helical" evidence="6">
    <location>
        <begin position="368"/>
        <end position="389"/>
    </location>
</feature>
<protein>
    <recommendedName>
        <fullName evidence="7">Major facilitator superfamily (MFS) profile domain-containing protein</fullName>
    </recommendedName>
</protein>
<dbReference type="AlphaFoldDB" id="A0AAD5XFJ9"/>
<feature type="transmembrane region" description="Helical" evidence="6">
    <location>
        <begin position="433"/>
        <end position="453"/>
    </location>
</feature>
<reference evidence="8" key="1">
    <citation type="submission" date="2020-05" db="EMBL/GenBank/DDBJ databases">
        <title>Phylogenomic resolution of chytrid fungi.</title>
        <authorList>
            <person name="Stajich J.E."/>
            <person name="Amses K."/>
            <person name="Simmons R."/>
            <person name="Seto K."/>
            <person name="Myers J."/>
            <person name="Bonds A."/>
            <person name="Quandt C.A."/>
            <person name="Barry K."/>
            <person name="Liu P."/>
            <person name="Grigoriev I."/>
            <person name="Longcore J.E."/>
            <person name="James T.Y."/>
        </authorList>
    </citation>
    <scope>NUCLEOTIDE SEQUENCE</scope>
    <source>
        <strain evidence="8">JEL0513</strain>
    </source>
</reference>
<dbReference type="SUPFAM" id="SSF103473">
    <property type="entry name" value="MFS general substrate transporter"/>
    <property type="match status" value="1"/>
</dbReference>
<keyword evidence="5 6" id="KW-0472">Membrane</keyword>
<comment type="subcellular location">
    <subcellularLocation>
        <location evidence="1">Membrane</location>
        <topology evidence="1">Multi-pass membrane protein</topology>
    </subcellularLocation>
</comment>
<keyword evidence="2" id="KW-0813">Transport</keyword>
<keyword evidence="9" id="KW-1185">Reference proteome</keyword>
<evidence type="ECO:0000256" key="2">
    <source>
        <dbReference type="ARBA" id="ARBA00022448"/>
    </source>
</evidence>
<dbReference type="InterPro" id="IPR020846">
    <property type="entry name" value="MFS_dom"/>
</dbReference>
<feature type="transmembrane region" description="Helical" evidence="6">
    <location>
        <begin position="277"/>
        <end position="295"/>
    </location>
</feature>
<evidence type="ECO:0000256" key="6">
    <source>
        <dbReference type="SAM" id="Phobius"/>
    </source>
</evidence>
<dbReference type="InterPro" id="IPR036259">
    <property type="entry name" value="MFS_trans_sf"/>
</dbReference>
<feature type="transmembrane region" description="Helical" evidence="6">
    <location>
        <begin position="172"/>
        <end position="190"/>
    </location>
</feature>
<feature type="transmembrane region" description="Helical" evidence="6">
    <location>
        <begin position="111"/>
        <end position="129"/>
    </location>
</feature>
<keyword evidence="4 6" id="KW-1133">Transmembrane helix</keyword>
<dbReference type="CDD" id="cd17325">
    <property type="entry name" value="MFS_MdtG_SLC18_like"/>
    <property type="match status" value="1"/>
</dbReference>
<feature type="transmembrane region" description="Helical" evidence="6">
    <location>
        <begin position="315"/>
        <end position="332"/>
    </location>
</feature>
<evidence type="ECO:0000256" key="5">
    <source>
        <dbReference type="ARBA" id="ARBA00023136"/>
    </source>
</evidence>
<dbReference type="PANTHER" id="PTHR23506:SF23">
    <property type="entry name" value="GH10249P"/>
    <property type="match status" value="1"/>
</dbReference>
<feature type="transmembrane region" description="Helical" evidence="6">
    <location>
        <begin position="344"/>
        <end position="362"/>
    </location>
</feature>
<dbReference type="InterPro" id="IPR050930">
    <property type="entry name" value="MFS_Vesicular_Transporter"/>
</dbReference>
<comment type="caution">
    <text evidence="8">The sequence shown here is derived from an EMBL/GenBank/DDBJ whole genome shotgun (WGS) entry which is preliminary data.</text>
</comment>
<sequence>MESIKRLRESKEFAVGVVFLGVFADITVYSVIIPIIPFVLDSIEQPETWVGILLAAYGMGIIAGSALFWLLVEKKVVNKKVGMILSLGVTLAAVLLFAFAQSIAALVCARLLQGISSCGVWVLGLSYVADVYANDQKNFGLVMSIIFSGMSFGQLIGPPVSGWLYGINTKDPYWFCIALVFVDLIGRFLIADVPASPDTDTVATQLDLPSLASANSDTIIHSPALLLVATKERPAALYSIDTLTNIPTTLTSKDVFIARTSDDGVEFSFRNIGRARLLLVTCVFCVIIATCLTQIEPTLPLYLNNRFGYNSGQIGTLWLAFVIPNVFGSVFGGTMYDKYGIRRVCCVAMPAAAIMLGLLAIPGPTDTIAYVACMLAFSGIAFGGVFAPIAPAIAAAVPKEFYVGAYVAMNISYSIGTSVGPIVGAFLYQNIGFMWQMLAFALFLVACIPLIFLMPVSAAPSAATAEISSNAKNNKTRGETLMALKMRNEI</sequence>
<evidence type="ECO:0000259" key="7">
    <source>
        <dbReference type="PROSITE" id="PS50850"/>
    </source>
</evidence>
<feature type="transmembrane region" description="Helical" evidence="6">
    <location>
        <begin position="12"/>
        <end position="36"/>
    </location>
</feature>
<feature type="transmembrane region" description="Helical" evidence="6">
    <location>
        <begin position="48"/>
        <end position="72"/>
    </location>
</feature>
<evidence type="ECO:0000313" key="8">
    <source>
        <dbReference type="EMBL" id="KAJ3118997.1"/>
    </source>
</evidence>
<accession>A0AAD5XFJ9</accession>